<evidence type="ECO:0000256" key="2">
    <source>
        <dbReference type="ARBA" id="ARBA00022516"/>
    </source>
</evidence>
<dbReference type="GO" id="GO:0005886">
    <property type="term" value="C:plasma membrane"/>
    <property type="evidence" value="ECO:0007669"/>
    <property type="project" value="InterPro"/>
</dbReference>
<evidence type="ECO:0000256" key="8">
    <source>
        <dbReference type="ARBA" id="ARBA00023209"/>
    </source>
</evidence>
<keyword evidence="7 10" id="KW-0472">Membrane</keyword>
<evidence type="ECO:0000256" key="6">
    <source>
        <dbReference type="ARBA" id="ARBA00023098"/>
    </source>
</evidence>
<organism evidence="11">
    <name type="scientific">freshwater metagenome</name>
    <dbReference type="NCBI Taxonomy" id="449393"/>
    <lineage>
        <taxon>unclassified sequences</taxon>
        <taxon>metagenomes</taxon>
        <taxon>ecological metagenomes</taxon>
    </lineage>
</organism>
<keyword evidence="2" id="KW-0444">Lipid biosynthesis</keyword>
<accession>A0A6J6GC47</accession>
<dbReference type="NCBIfam" id="TIGR00023">
    <property type="entry name" value="glycerol-3-phosphate 1-O-acyltransferase PlsY"/>
    <property type="match status" value="1"/>
</dbReference>
<dbReference type="PANTHER" id="PTHR30309">
    <property type="entry name" value="INNER MEMBRANE PROTEIN YGIH"/>
    <property type="match status" value="1"/>
</dbReference>
<keyword evidence="4 10" id="KW-0812">Transmembrane</keyword>
<protein>
    <submittedName>
        <fullName evidence="11">Unannotated protein</fullName>
    </submittedName>
</protein>
<keyword evidence="6" id="KW-0443">Lipid metabolism</keyword>
<dbReference type="AlphaFoldDB" id="A0A6J6GC47"/>
<dbReference type="GO" id="GO:0008654">
    <property type="term" value="P:phospholipid biosynthetic process"/>
    <property type="evidence" value="ECO:0007669"/>
    <property type="project" value="UniProtKB-KW"/>
</dbReference>
<evidence type="ECO:0000256" key="4">
    <source>
        <dbReference type="ARBA" id="ARBA00022692"/>
    </source>
</evidence>
<evidence type="ECO:0000256" key="5">
    <source>
        <dbReference type="ARBA" id="ARBA00022989"/>
    </source>
</evidence>
<dbReference type="PANTHER" id="PTHR30309:SF0">
    <property type="entry name" value="GLYCEROL-3-PHOSPHATE ACYLTRANSFERASE-RELATED"/>
    <property type="match status" value="1"/>
</dbReference>
<keyword evidence="9" id="KW-1208">Phospholipid metabolism</keyword>
<evidence type="ECO:0000256" key="7">
    <source>
        <dbReference type="ARBA" id="ARBA00023136"/>
    </source>
</evidence>
<evidence type="ECO:0000256" key="10">
    <source>
        <dbReference type="SAM" id="Phobius"/>
    </source>
</evidence>
<keyword evidence="1" id="KW-1003">Cell membrane</keyword>
<dbReference type="InterPro" id="IPR003811">
    <property type="entry name" value="G3P_acylTferase_PlsY"/>
</dbReference>
<keyword evidence="8" id="KW-0594">Phospholipid biosynthesis</keyword>
<sequence>MVEGSDRGFVARLTDVAAADRAIRRPSGLWPGRNLRKLHLTTFQSDGFRGHPGYSPDRIRISRERTNNDVTVETNVITIIVLVPFAYLLGTFPSAVLIARSRGIDITTCGSGNPGASNVGRLLGRKLGVLVFVLDGLKGAVAVAVGYTMSGHAGALALACAAVVGHVFPVTRGFKGGKGVATAGGSVIALYPVIGAAMTALWLITAKLTKKASLGSLAIAIGFPIAQAVSGRPWGEIVTGAALCAFVIWRHLPNLKRLVQGDELSLKKNP</sequence>
<evidence type="ECO:0000256" key="3">
    <source>
        <dbReference type="ARBA" id="ARBA00022679"/>
    </source>
</evidence>
<dbReference type="EMBL" id="CAEZTS010000277">
    <property type="protein sequence ID" value="CAB4598826.1"/>
    <property type="molecule type" value="Genomic_DNA"/>
</dbReference>
<keyword evidence="3" id="KW-0808">Transferase</keyword>
<proteinExistence type="inferred from homology"/>
<gene>
    <name evidence="11" type="ORF">UFOPK1722_02074</name>
</gene>
<name>A0A6J6GC47_9ZZZZ</name>
<keyword evidence="5 10" id="KW-1133">Transmembrane helix</keyword>
<evidence type="ECO:0000313" key="11">
    <source>
        <dbReference type="EMBL" id="CAB4598826.1"/>
    </source>
</evidence>
<dbReference type="Pfam" id="PF02660">
    <property type="entry name" value="G3P_acyltransf"/>
    <property type="match status" value="1"/>
</dbReference>
<reference evidence="11" key="1">
    <citation type="submission" date="2020-05" db="EMBL/GenBank/DDBJ databases">
        <authorList>
            <person name="Chiriac C."/>
            <person name="Salcher M."/>
            <person name="Ghai R."/>
            <person name="Kavagutti S V."/>
        </authorList>
    </citation>
    <scope>NUCLEOTIDE SEQUENCE</scope>
</reference>
<feature type="transmembrane region" description="Helical" evidence="10">
    <location>
        <begin position="76"/>
        <end position="98"/>
    </location>
</feature>
<dbReference type="SMART" id="SM01207">
    <property type="entry name" value="G3P_acyltransf"/>
    <property type="match status" value="1"/>
</dbReference>
<feature type="transmembrane region" description="Helical" evidence="10">
    <location>
        <begin position="183"/>
        <end position="204"/>
    </location>
</feature>
<evidence type="ECO:0000256" key="9">
    <source>
        <dbReference type="ARBA" id="ARBA00023264"/>
    </source>
</evidence>
<dbReference type="HAMAP" id="MF_01043">
    <property type="entry name" value="PlsY"/>
    <property type="match status" value="1"/>
</dbReference>
<evidence type="ECO:0000256" key="1">
    <source>
        <dbReference type="ARBA" id="ARBA00022475"/>
    </source>
</evidence>
<feature type="transmembrane region" description="Helical" evidence="10">
    <location>
        <begin position="127"/>
        <end position="147"/>
    </location>
</feature>
<feature type="transmembrane region" description="Helical" evidence="10">
    <location>
        <begin position="153"/>
        <end position="171"/>
    </location>
</feature>
<dbReference type="GO" id="GO:0043772">
    <property type="term" value="F:acyl-phosphate glycerol-3-phosphate acyltransferase activity"/>
    <property type="evidence" value="ECO:0007669"/>
    <property type="project" value="InterPro"/>
</dbReference>